<organism evidence="1 2">
    <name type="scientific">Thermogymnomonas acidicola</name>
    <dbReference type="NCBI Taxonomy" id="399579"/>
    <lineage>
        <taxon>Archaea</taxon>
        <taxon>Methanobacteriati</taxon>
        <taxon>Thermoplasmatota</taxon>
        <taxon>Thermoplasmata</taxon>
        <taxon>Thermoplasmatales</taxon>
        <taxon>Thermogymnomonas</taxon>
    </lineage>
</organism>
<evidence type="ECO:0000313" key="1">
    <source>
        <dbReference type="EMBL" id="GGM73993.1"/>
    </source>
</evidence>
<dbReference type="EMBL" id="BMNY01000001">
    <property type="protein sequence ID" value="GGM73993.1"/>
    <property type="molecule type" value="Genomic_DNA"/>
</dbReference>
<comment type="caution">
    <text evidence="1">The sequence shown here is derived from an EMBL/GenBank/DDBJ whole genome shotgun (WGS) entry which is preliminary data.</text>
</comment>
<reference evidence="1" key="1">
    <citation type="journal article" date="2014" name="Int. J. Syst. Evol. Microbiol.">
        <title>Complete genome sequence of Corynebacterium casei LMG S-19264T (=DSM 44701T), isolated from a smear-ripened cheese.</title>
        <authorList>
            <consortium name="US DOE Joint Genome Institute (JGI-PGF)"/>
            <person name="Walter F."/>
            <person name="Albersmeier A."/>
            <person name="Kalinowski J."/>
            <person name="Ruckert C."/>
        </authorList>
    </citation>
    <scope>NUCLEOTIDE SEQUENCE</scope>
    <source>
        <strain evidence="1">JCM 13583</strain>
    </source>
</reference>
<protein>
    <submittedName>
        <fullName evidence="1">Uncharacterized protein</fullName>
    </submittedName>
</protein>
<name>A0AA37BRD2_9ARCH</name>
<dbReference type="Proteomes" id="UP000632195">
    <property type="component" value="Unassembled WGS sequence"/>
</dbReference>
<evidence type="ECO:0000313" key="2">
    <source>
        <dbReference type="Proteomes" id="UP000632195"/>
    </source>
</evidence>
<accession>A0AA37BRD2</accession>
<reference evidence="1" key="2">
    <citation type="submission" date="2022-09" db="EMBL/GenBank/DDBJ databases">
        <authorList>
            <person name="Sun Q."/>
            <person name="Ohkuma M."/>
        </authorList>
    </citation>
    <scope>NUCLEOTIDE SEQUENCE</scope>
    <source>
        <strain evidence="1">JCM 13583</strain>
    </source>
</reference>
<keyword evidence="2" id="KW-1185">Reference proteome</keyword>
<gene>
    <name evidence="1" type="ORF">GCM10007108_09950</name>
</gene>
<proteinExistence type="predicted"/>
<sequence>MYYSINHPEKYGNIYVQYWAYLGPHGEHVYWYGIVHVTAENGAVLDGGYPFWNEYDVIGSHSTGTIDFTSPDASVGSPQSIYAFTPENTISSGSAETVTFGFSASAGYAGVSAGGTIQWQVNYPEFEEVATSLTATDGAWAFYDNQALNGPNPTAASFSAGVAVPVVKYNAQSIDSSCSMTALLSEWGGLWITAHTYSVTKYLFTEYIS</sequence>
<dbReference type="AlphaFoldDB" id="A0AA37BRD2"/>